<evidence type="ECO:0000256" key="1">
    <source>
        <dbReference type="SAM" id="Phobius"/>
    </source>
</evidence>
<feature type="transmembrane region" description="Helical" evidence="1">
    <location>
        <begin position="190"/>
        <end position="208"/>
    </location>
</feature>
<protein>
    <submittedName>
        <fullName evidence="2">Uncharacterized protein</fullName>
    </submittedName>
</protein>
<dbReference type="STRING" id="1122154.SAMN02746068_01678"/>
<dbReference type="Proteomes" id="UP000185655">
    <property type="component" value="Unassembled WGS sequence"/>
</dbReference>
<proteinExistence type="predicted"/>
<keyword evidence="1" id="KW-0472">Membrane</keyword>
<feature type="transmembrane region" description="Helical" evidence="1">
    <location>
        <begin position="62"/>
        <end position="80"/>
    </location>
</feature>
<evidence type="ECO:0000313" key="2">
    <source>
        <dbReference type="EMBL" id="SFZ75628.1"/>
    </source>
</evidence>
<feature type="transmembrane region" description="Helical" evidence="1">
    <location>
        <begin position="355"/>
        <end position="374"/>
    </location>
</feature>
<feature type="transmembrane region" description="Helical" evidence="1">
    <location>
        <begin position="289"/>
        <end position="311"/>
    </location>
</feature>
<dbReference type="AlphaFoldDB" id="A0A1K2HFR4"/>
<dbReference type="EMBL" id="FPKS01000010">
    <property type="protein sequence ID" value="SFZ75628.1"/>
    <property type="molecule type" value="Genomic_DNA"/>
</dbReference>
<accession>A0A1K2HFR4</accession>
<name>A0A1K2HFR4_9LACT</name>
<feature type="transmembrane region" description="Helical" evidence="1">
    <location>
        <begin position="27"/>
        <end position="50"/>
    </location>
</feature>
<organism evidence="2 3">
    <name type="scientific">Pseudolactococcus chungangensis CAU 28 = DSM 22330</name>
    <dbReference type="NCBI Taxonomy" id="1122154"/>
    <lineage>
        <taxon>Bacteria</taxon>
        <taxon>Bacillati</taxon>
        <taxon>Bacillota</taxon>
        <taxon>Bacilli</taxon>
        <taxon>Lactobacillales</taxon>
        <taxon>Streptococcaceae</taxon>
        <taxon>Pseudolactococcus</taxon>
    </lineage>
</organism>
<keyword evidence="1" id="KW-1133">Transmembrane helix</keyword>
<evidence type="ECO:0000313" key="3">
    <source>
        <dbReference type="Proteomes" id="UP000185655"/>
    </source>
</evidence>
<gene>
    <name evidence="2" type="ORF">SAMN02746068_01678</name>
</gene>
<sequence>MNDLRLLMLARENFYMGVFPWKSTKSWFYYIILKQVILIICLCMVGISYVSLKEIFWDKAFIGYKYGFIFQLILVSHIIFQPLVEMMHDKSIDTLNTLYLYFGKTKKSILKSMVKRNIFLSLGTILFYLLSGKIMITMVITLWTVIGTYYFCSCFLFSPKISEFNGITFKNLKMLLLISKLPIKKILSELFKTLFLSIFVGYLFNLFLGKNFRFLWLGYLYALTSKPPRTLANIFLSTFIEQRYLESQKFLMKYAKQCFFILTLLQACVSLIGLFLIVLLGYIQISNSLMLGFLIGITSMSLKQYYTGVALQKVRVGNYKSLKEIKLPLQKELLITLSEWGLIFLYLRVTNLLKLPLYLTAVYLVMTVALKTKIIQRILR</sequence>
<reference evidence="2 3" key="1">
    <citation type="submission" date="2016-11" db="EMBL/GenBank/DDBJ databases">
        <authorList>
            <person name="Jaros S."/>
            <person name="Januszkiewicz K."/>
            <person name="Wedrychowicz H."/>
        </authorList>
    </citation>
    <scope>NUCLEOTIDE SEQUENCE [LARGE SCALE GENOMIC DNA]</scope>
    <source>
        <strain evidence="2 3">DSM 22330</strain>
    </source>
</reference>
<keyword evidence="1" id="KW-0812">Transmembrane</keyword>
<feature type="transmembrane region" description="Helical" evidence="1">
    <location>
        <begin position="118"/>
        <end position="142"/>
    </location>
</feature>
<feature type="transmembrane region" description="Helical" evidence="1">
    <location>
        <begin position="258"/>
        <end position="283"/>
    </location>
</feature>
<dbReference type="RefSeq" id="WP_031366816.1">
    <property type="nucleotide sequence ID" value="NZ_FPKS01000010.1"/>
</dbReference>